<dbReference type="STRING" id="1798351.A2930_03795"/>
<evidence type="ECO:0000313" key="2">
    <source>
        <dbReference type="EMBL" id="OGF81519.1"/>
    </source>
</evidence>
<name>A0A1F5X0V2_9BACT</name>
<feature type="transmembrane region" description="Helical" evidence="1">
    <location>
        <begin position="89"/>
        <end position="107"/>
    </location>
</feature>
<gene>
    <name evidence="2" type="ORF">A2930_03795</name>
</gene>
<accession>A0A1F5X0V2</accession>
<feature type="transmembrane region" description="Helical" evidence="1">
    <location>
        <begin position="7"/>
        <end position="25"/>
    </location>
</feature>
<proteinExistence type="predicted"/>
<evidence type="ECO:0000256" key="1">
    <source>
        <dbReference type="SAM" id="Phobius"/>
    </source>
</evidence>
<feature type="transmembrane region" description="Helical" evidence="1">
    <location>
        <begin position="119"/>
        <end position="138"/>
    </location>
</feature>
<evidence type="ECO:0000313" key="3">
    <source>
        <dbReference type="Proteomes" id="UP000178114"/>
    </source>
</evidence>
<keyword evidence="1" id="KW-0812">Transmembrane</keyword>
<dbReference type="AlphaFoldDB" id="A0A1F5X0V2"/>
<keyword evidence="1" id="KW-0472">Membrane</keyword>
<sequence length="144" mass="16461">MSKKRRYYILSAICFAVLFAIYLSAYLPFMPKCNFFSNSEFCGSFFVFIIYGFYPLVACAFIFLVLGLLQKNATQSQDVQSPSLMQRSVSPFILLILGALLVFVPKFDRELGIDLFGTHFLFYLGGFVLLFAGFVNLIKRIEHK</sequence>
<dbReference type="Proteomes" id="UP000178114">
    <property type="component" value="Unassembled WGS sequence"/>
</dbReference>
<keyword evidence="1" id="KW-1133">Transmembrane helix</keyword>
<organism evidence="2 3">
    <name type="scientific">Candidatus Giovannonibacteria bacterium RIFCSPLOWO2_01_FULL_45_34</name>
    <dbReference type="NCBI Taxonomy" id="1798351"/>
    <lineage>
        <taxon>Bacteria</taxon>
        <taxon>Candidatus Giovannoniibacteriota</taxon>
    </lineage>
</organism>
<comment type="caution">
    <text evidence="2">The sequence shown here is derived from an EMBL/GenBank/DDBJ whole genome shotgun (WGS) entry which is preliminary data.</text>
</comment>
<feature type="transmembrane region" description="Helical" evidence="1">
    <location>
        <begin position="45"/>
        <end position="69"/>
    </location>
</feature>
<reference evidence="2 3" key="1">
    <citation type="journal article" date="2016" name="Nat. Commun.">
        <title>Thousands of microbial genomes shed light on interconnected biogeochemical processes in an aquifer system.</title>
        <authorList>
            <person name="Anantharaman K."/>
            <person name="Brown C.T."/>
            <person name="Hug L.A."/>
            <person name="Sharon I."/>
            <person name="Castelle C.J."/>
            <person name="Probst A.J."/>
            <person name="Thomas B.C."/>
            <person name="Singh A."/>
            <person name="Wilkins M.J."/>
            <person name="Karaoz U."/>
            <person name="Brodie E.L."/>
            <person name="Williams K.H."/>
            <person name="Hubbard S.S."/>
            <person name="Banfield J.F."/>
        </authorList>
    </citation>
    <scope>NUCLEOTIDE SEQUENCE [LARGE SCALE GENOMIC DNA]</scope>
</reference>
<dbReference type="EMBL" id="MFID01000009">
    <property type="protein sequence ID" value="OGF81519.1"/>
    <property type="molecule type" value="Genomic_DNA"/>
</dbReference>
<protein>
    <submittedName>
        <fullName evidence="2">Uncharacterized protein</fullName>
    </submittedName>
</protein>